<dbReference type="AlphaFoldDB" id="A0A7S4EVT1"/>
<evidence type="ECO:0000256" key="2">
    <source>
        <dbReference type="ARBA" id="ARBA00012438"/>
    </source>
</evidence>
<dbReference type="CDD" id="cd22265">
    <property type="entry name" value="UDM1_RNF168"/>
    <property type="match status" value="1"/>
</dbReference>
<dbReference type="EMBL" id="HBIZ01014817">
    <property type="protein sequence ID" value="CAE0756505.1"/>
    <property type="molecule type" value="Transcribed_RNA"/>
</dbReference>
<dbReference type="InterPro" id="IPR004358">
    <property type="entry name" value="Sig_transdc_His_kin-like_C"/>
</dbReference>
<dbReference type="GO" id="GO:0000155">
    <property type="term" value="F:phosphorelay sensor kinase activity"/>
    <property type="evidence" value="ECO:0007669"/>
    <property type="project" value="InterPro"/>
</dbReference>
<feature type="region of interest" description="Disordered" evidence="7">
    <location>
        <begin position="603"/>
        <end position="672"/>
    </location>
</feature>
<feature type="transmembrane region" description="Helical" evidence="8">
    <location>
        <begin position="164"/>
        <end position="187"/>
    </location>
</feature>
<dbReference type="InterPro" id="IPR003661">
    <property type="entry name" value="HisK_dim/P_dom"/>
</dbReference>
<feature type="coiled-coil region" evidence="6">
    <location>
        <begin position="280"/>
        <end position="328"/>
    </location>
</feature>
<keyword evidence="4" id="KW-0808">Transferase</keyword>
<keyword evidence="8" id="KW-0472">Membrane</keyword>
<dbReference type="InterPro" id="IPR036097">
    <property type="entry name" value="HisK_dim/P_sf"/>
</dbReference>
<keyword evidence="5" id="KW-0418">Kinase</keyword>
<feature type="transmembrane region" description="Helical" evidence="8">
    <location>
        <begin position="225"/>
        <end position="247"/>
    </location>
</feature>
<feature type="transmembrane region" description="Helical" evidence="8">
    <location>
        <begin position="125"/>
        <end position="144"/>
    </location>
</feature>
<dbReference type="InterPro" id="IPR003594">
    <property type="entry name" value="HATPase_dom"/>
</dbReference>
<dbReference type="Gene3D" id="3.40.50.2300">
    <property type="match status" value="1"/>
</dbReference>
<evidence type="ECO:0000256" key="7">
    <source>
        <dbReference type="SAM" id="MobiDB-lite"/>
    </source>
</evidence>
<evidence type="ECO:0000256" key="6">
    <source>
        <dbReference type="SAM" id="Coils"/>
    </source>
</evidence>
<dbReference type="PANTHER" id="PTHR43047">
    <property type="entry name" value="TWO-COMPONENT HISTIDINE PROTEIN KINASE"/>
    <property type="match status" value="1"/>
</dbReference>
<dbReference type="InterPro" id="IPR036890">
    <property type="entry name" value="HATPase_C_sf"/>
</dbReference>
<dbReference type="Gene3D" id="3.30.565.10">
    <property type="entry name" value="Histidine kinase-like ATPase, C-terminal domain"/>
    <property type="match status" value="1"/>
</dbReference>
<dbReference type="EC" id="2.7.13.3" evidence="2"/>
<dbReference type="PANTHER" id="PTHR43047:SF72">
    <property type="entry name" value="OSMOSENSING HISTIDINE PROTEIN KINASE SLN1"/>
    <property type="match status" value="1"/>
</dbReference>
<dbReference type="SUPFAM" id="SSF52172">
    <property type="entry name" value="CheY-like"/>
    <property type="match status" value="1"/>
</dbReference>
<feature type="compositionally biased region" description="Low complexity" evidence="7">
    <location>
        <begin position="603"/>
        <end position="640"/>
    </location>
</feature>
<feature type="compositionally biased region" description="Basic and acidic residues" evidence="7">
    <location>
        <begin position="36"/>
        <end position="45"/>
    </location>
</feature>
<evidence type="ECO:0000256" key="1">
    <source>
        <dbReference type="ARBA" id="ARBA00000085"/>
    </source>
</evidence>
<dbReference type="SMART" id="SM00387">
    <property type="entry name" value="HATPase_c"/>
    <property type="match status" value="1"/>
</dbReference>
<keyword evidence="6" id="KW-0175">Coiled coil</keyword>
<accession>A0A7S4EVT1</accession>
<feature type="region of interest" description="Disordered" evidence="7">
    <location>
        <begin position="687"/>
        <end position="786"/>
    </location>
</feature>
<keyword evidence="8" id="KW-0812">Transmembrane</keyword>
<feature type="compositionally biased region" description="Polar residues" evidence="7">
    <location>
        <begin position="656"/>
        <end position="666"/>
    </location>
</feature>
<evidence type="ECO:0000256" key="3">
    <source>
        <dbReference type="ARBA" id="ARBA00022553"/>
    </source>
</evidence>
<feature type="domain" description="Histidine kinase" evidence="9">
    <location>
        <begin position="332"/>
        <end position="596"/>
    </location>
</feature>
<name>A0A7S4EVT1_CHRCT</name>
<dbReference type="CDD" id="cd00082">
    <property type="entry name" value="HisKA"/>
    <property type="match status" value="1"/>
</dbReference>
<protein>
    <recommendedName>
        <fullName evidence="2">histidine kinase</fullName>
        <ecNumber evidence="2">2.7.13.3</ecNumber>
    </recommendedName>
</protein>
<reference evidence="10" key="1">
    <citation type="submission" date="2021-01" db="EMBL/GenBank/DDBJ databases">
        <authorList>
            <person name="Corre E."/>
            <person name="Pelletier E."/>
            <person name="Niang G."/>
            <person name="Scheremetjew M."/>
            <person name="Finn R."/>
            <person name="Kale V."/>
            <person name="Holt S."/>
            <person name="Cochrane G."/>
            <person name="Meng A."/>
            <person name="Brown T."/>
            <person name="Cohen L."/>
        </authorList>
    </citation>
    <scope>NUCLEOTIDE SEQUENCE</scope>
    <source>
        <strain evidence="10">CCMP645</strain>
    </source>
</reference>
<evidence type="ECO:0000259" key="9">
    <source>
        <dbReference type="PROSITE" id="PS50109"/>
    </source>
</evidence>
<feature type="compositionally biased region" description="Low complexity" evidence="7">
    <location>
        <begin position="717"/>
        <end position="770"/>
    </location>
</feature>
<dbReference type="GO" id="GO:0009927">
    <property type="term" value="F:histidine phosphotransfer kinase activity"/>
    <property type="evidence" value="ECO:0007669"/>
    <property type="project" value="TreeGrafter"/>
</dbReference>
<dbReference type="SUPFAM" id="SSF47384">
    <property type="entry name" value="Homodimeric domain of signal transducing histidine kinase"/>
    <property type="match status" value="1"/>
</dbReference>
<gene>
    <name evidence="10" type="ORF">PCAR00345_LOCUS9099</name>
</gene>
<evidence type="ECO:0000256" key="8">
    <source>
        <dbReference type="SAM" id="Phobius"/>
    </source>
</evidence>
<evidence type="ECO:0000256" key="4">
    <source>
        <dbReference type="ARBA" id="ARBA00022679"/>
    </source>
</evidence>
<dbReference type="InterPro" id="IPR011006">
    <property type="entry name" value="CheY-like_superfamily"/>
</dbReference>
<proteinExistence type="predicted"/>
<evidence type="ECO:0000256" key="5">
    <source>
        <dbReference type="ARBA" id="ARBA00022777"/>
    </source>
</evidence>
<organism evidence="10">
    <name type="scientific">Chrysotila carterae</name>
    <name type="common">Marine alga</name>
    <name type="synonym">Syracosphaera carterae</name>
    <dbReference type="NCBI Taxonomy" id="13221"/>
    <lineage>
        <taxon>Eukaryota</taxon>
        <taxon>Haptista</taxon>
        <taxon>Haptophyta</taxon>
        <taxon>Prymnesiophyceae</taxon>
        <taxon>Isochrysidales</taxon>
        <taxon>Isochrysidaceae</taxon>
        <taxon>Chrysotila</taxon>
    </lineage>
</organism>
<dbReference type="Pfam" id="PF02518">
    <property type="entry name" value="HATPase_c"/>
    <property type="match status" value="1"/>
</dbReference>
<dbReference type="InterPro" id="IPR005467">
    <property type="entry name" value="His_kinase_dom"/>
</dbReference>
<evidence type="ECO:0000313" key="10">
    <source>
        <dbReference type="EMBL" id="CAE0756505.1"/>
    </source>
</evidence>
<dbReference type="Gene3D" id="1.10.287.130">
    <property type="match status" value="1"/>
</dbReference>
<dbReference type="GO" id="GO:0005886">
    <property type="term" value="C:plasma membrane"/>
    <property type="evidence" value="ECO:0007669"/>
    <property type="project" value="TreeGrafter"/>
</dbReference>
<feature type="transmembrane region" description="Helical" evidence="8">
    <location>
        <begin position="94"/>
        <end position="113"/>
    </location>
</feature>
<comment type="catalytic activity">
    <reaction evidence="1">
        <text>ATP + protein L-histidine = ADP + protein N-phospho-L-histidine.</text>
        <dbReference type="EC" id="2.7.13.3"/>
    </reaction>
</comment>
<keyword evidence="3" id="KW-0597">Phosphoprotein</keyword>
<keyword evidence="8" id="KW-1133">Transmembrane helix</keyword>
<feature type="transmembrane region" description="Helical" evidence="8">
    <location>
        <begin position="70"/>
        <end position="88"/>
    </location>
</feature>
<dbReference type="PROSITE" id="PS50109">
    <property type="entry name" value="HIS_KIN"/>
    <property type="match status" value="1"/>
</dbReference>
<feature type="region of interest" description="Disordered" evidence="7">
    <location>
        <begin position="16"/>
        <end position="53"/>
    </location>
</feature>
<dbReference type="PRINTS" id="PR00344">
    <property type="entry name" value="BCTRLSENSOR"/>
</dbReference>
<sequence>MPFAFLGGVLDMSGNTPCDSSSGCSERHTTSALLSERSRGVKEPRMSSSPLHDTSEPFTVWQFKISQLRFQAIFGLLALTMLSIGLIWDSPGRRQHFAGSFFAAFVAIARQALARMKCQQQARKRMLFVSFVVTLMLDFAHARLRISIVEVSLPTWIFWLVRDMIKPIFTAYVFSSVSASLHVFCLLEVSHLSLGFLTAAHAKALCARCSLVTGRAADADDSFDSIIRALIFFSNVIGMVIFTSIHAQQSSLYDASCRNAAVAQDLLDARGRERDASQEVLRANAERMAAIEERQRANEEVLAAQREMLAAQKEMLAANEEKVQMRDRYIGALSHDFGTPIAAMHMALNVLADTLATDPAETGVNDCGQQGCKHGGEQAGTFGGQHIEPQIGHRGCVQCCHHGGRAGHDVAKLITSLRASLDLLKIIRLQAVSYSALASGVALSPELEPFEPRELLEHVERVAQFMPKSSALQLVFNLDPECPALVVGNRSWLMMMMINLLSNAFKYAQASTVSLGVSYSALTQLLTVEVSDDGVGVPASFRSSLFRSFSTTSKSGSGLGLYNVQQMARGLGGTAAYSARTPVPGSVFTLHIPCAKATVAAQEQARMQPQARAQAHGQAQPLSSPQPHSLQPTSLRLSPQPSQPPVTEGCSPTGEALSTRSPSTSVDAIGRAEPMRAQTLQRRCLSTASTLPLHPPVSRWADGSRDAGEQNPPPSALAPAHSAAHAPAHTLALSPAHSAAHSPADSPTRSPTRSSAALAVSPAASAHAPSPEAPRHAPHKTSPSTLAAASLASYAQPRAQPYAQPRSPPGSVADVGAELQVLLSRGPVLVVEDDPTLRWLTETMLSKWGAEELRAASDGQEAMRMLTHPHAPFKPAWVIMDVQARGARAFGHACALCHLCIRSRKLEKVPTHTGMFAQPYSRRRTHPASHSVGICSLRQRAYVRESGAAAIGRTLHTTSYSPSPHAAAHWDSPSSAVCHAATQWVRALAHGNLSFF</sequence>
<dbReference type="SUPFAM" id="SSF55874">
    <property type="entry name" value="ATPase domain of HSP90 chaperone/DNA topoisomerase II/histidine kinase"/>
    <property type="match status" value="1"/>
</dbReference>